<sequence length="474" mass="52399">MAVGITALFHPTKYFGQYKSPVIDEMITRGQKLLSDDSDYLDKNSHPSGRYDIGTVNLEKSHGPYLFTDKGEYFDATFSWMTDILDPEKHEELTNPNYIFAIGRLAQEDRTPTEDKTAVQAAFVDMMRGFWKDVYKVLPVSAGGLATDDAMQLAVGQVADKLGKTPQEMKGVAFAAAFHGRYGFGAEGTSNIDKVGHLHNGKMTHVSAPIVQFDAEGNIDADATKTVFEQSMKEADACLSDAVHAFVVIEFPLQAEGGARIVNTNTLPTLREMCQKYGKLLVVDCVQMGGRAWTMEADFVSPFAPEVLECADIITFGKIFHVNGTLVRDLAKLNRGFTENWVDKFGPRCLGGTWTGHMSQMATGYAIVQTILKKKLYLNAIEKAQYILAGMKTLMRKYPKLLTNARGRADTCYIAWTFATPDLRDNFKKKMIENEHLIFLTAGADSIRLAPFADMTNEEADALLTAIGNQLAGM</sequence>
<evidence type="ECO:0000313" key="7">
    <source>
        <dbReference type="EMBL" id="PJA13410.1"/>
    </source>
</evidence>
<dbReference type="Proteomes" id="UP000228952">
    <property type="component" value="Unassembled WGS sequence"/>
</dbReference>
<accession>A0A2M7W1L2</accession>
<evidence type="ECO:0000256" key="5">
    <source>
        <dbReference type="ARBA" id="ARBA00022898"/>
    </source>
</evidence>
<evidence type="ECO:0000313" key="8">
    <source>
        <dbReference type="Proteomes" id="UP000228952"/>
    </source>
</evidence>
<dbReference type="Pfam" id="PF00202">
    <property type="entry name" value="Aminotran_3"/>
    <property type="match status" value="1"/>
</dbReference>
<dbReference type="InterPro" id="IPR005814">
    <property type="entry name" value="Aminotrans_3"/>
</dbReference>
<dbReference type="InterPro" id="IPR015422">
    <property type="entry name" value="PyrdxlP-dep_Trfase_small"/>
</dbReference>
<name>A0A2M7W1L2_9BACT</name>
<dbReference type="EMBL" id="PFQB01000087">
    <property type="protein sequence ID" value="PJA13410.1"/>
    <property type="molecule type" value="Genomic_DNA"/>
</dbReference>
<comment type="similarity">
    <text evidence="2 6">Belongs to the class-III pyridoxal-phosphate-dependent aminotransferase family.</text>
</comment>
<proteinExistence type="inferred from homology"/>
<keyword evidence="5 6" id="KW-0663">Pyridoxal phosphate</keyword>
<dbReference type="Gene3D" id="3.90.1150.10">
    <property type="entry name" value="Aspartate Aminotransferase, domain 1"/>
    <property type="match status" value="1"/>
</dbReference>
<evidence type="ECO:0000256" key="2">
    <source>
        <dbReference type="ARBA" id="ARBA00008954"/>
    </source>
</evidence>
<evidence type="ECO:0000256" key="4">
    <source>
        <dbReference type="ARBA" id="ARBA00022679"/>
    </source>
</evidence>
<dbReference type="SUPFAM" id="SSF53383">
    <property type="entry name" value="PLP-dependent transferases"/>
    <property type="match status" value="1"/>
</dbReference>
<comment type="cofactor">
    <cofactor evidence="1">
        <name>pyridoxal 5'-phosphate</name>
        <dbReference type="ChEBI" id="CHEBI:597326"/>
    </cofactor>
</comment>
<dbReference type="InterPro" id="IPR015421">
    <property type="entry name" value="PyrdxlP-dep_Trfase_major"/>
</dbReference>
<comment type="caution">
    <text evidence="7">The sequence shown here is derived from an EMBL/GenBank/DDBJ whole genome shotgun (WGS) entry which is preliminary data.</text>
</comment>
<reference evidence="8" key="1">
    <citation type="submission" date="2017-09" db="EMBL/GenBank/DDBJ databases">
        <title>Depth-based differentiation of microbial function through sediment-hosted aquifers and enrichment of novel symbionts in the deep terrestrial subsurface.</title>
        <authorList>
            <person name="Probst A.J."/>
            <person name="Ladd B."/>
            <person name="Jarett J.K."/>
            <person name="Geller-Mcgrath D.E."/>
            <person name="Sieber C.M.K."/>
            <person name="Emerson J.B."/>
            <person name="Anantharaman K."/>
            <person name="Thomas B.C."/>
            <person name="Malmstrom R."/>
            <person name="Stieglmeier M."/>
            <person name="Klingl A."/>
            <person name="Woyke T."/>
            <person name="Ryan C.M."/>
            <person name="Banfield J.F."/>
        </authorList>
    </citation>
    <scope>NUCLEOTIDE SEQUENCE [LARGE SCALE GENOMIC DNA]</scope>
</reference>
<dbReference type="GO" id="GO:0008483">
    <property type="term" value="F:transaminase activity"/>
    <property type="evidence" value="ECO:0007669"/>
    <property type="project" value="UniProtKB-KW"/>
</dbReference>
<gene>
    <name evidence="7" type="ORF">COX64_03435</name>
</gene>
<dbReference type="InterPro" id="IPR015424">
    <property type="entry name" value="PyrdxlP-dep_Trfase"/>
</dbReference>
<organism evidence="7 8">
    <name type="scientific">Candidatus Dojkabacteria bacterium CG_4_10_14_0_2_um_filter_Dojkabacteria_WS6_41_15</name>
    <dbReference type="NCBI Taxonomy" id="2014249"/>
    <lineage>
        <taxon>Bacteria</taxon>
        <taxon>Candidatus Dojkabacteria</taxon>
    </lineage>
</organism>
<dbReference type="GO" id="GO:0030170">
    <property type="term" value="F:pyridoxal phosphate binding"/>
    <property type="evidence" value="ECO:0007669"/>
    <property type="project" value="InterPro"/>
</dbReference>
<dbReference type="PANTHER" id="PTHR43206:SF1">
    <property type="entry name" value="4-AMINOBUTYRATE AMINOTRANSFERASE, MITOCHONDRIAL"/>
    <property type="match status" value="1"/>
</dbReference>
<evidence type="ECO:0000256" key="3">
    <source>
        <dbReference type="ARBA" id="ARBA00022576"/>
    </source>
</evidence>
<keyword evidence="4" id="KW-0808">Transferase</keyword>
<protein>
    <submittedName>
        <fullName evidence="7">Uncharacterized protein</fullName>
    </submittedName>
</protein>
<keyword evidence="3" id="KW-0032">Aminotransferase</keyword>
<dbReference type="Gene3D" id="3.40.640.10">
    <property type="entry name" value="Type I PLP-dependent aspartate aminotransferase-like (Major domain)"/>
    <property type="match status" value="1"/>
</dbReference>
<evidence type="ECO:0000256" key="6">
    <source>
        <dbReference type="RuleBase" id="RU003560"/>
    </source>
</evidence>
<evidence type="ECO:0000256" key="1">
    <source>
        <dbReference type="ARBA" id="ARBA00001933"/>
    </source>
</evidence>
<dbReference type="PANTHER" id="PTHR43206">
    <property type="entry name" value="AMINOTRANSFERASE"/>
    <property type="match status" value="1"/>
</dbReference>
<dbReference type="AlphaFoldDB" id="A0A2M7W1L2"/>
<dbReference type="GO" id="GO:0009450">
    <property type="term" value="P:gamma-aminobutyric acid catabolic process"/>
    <property type="evidence" value="ECO:0007669"/>
    <property type="project" value="TreeGrafter"/>
</dbReference>